<evidence type="ECO:0000256" key="2">
    <source>
        <dbReference type="ARBA" id="ARBA00022723"/>
    </source>
</evidence>
<keyword evidence="9" id="KW-1185">Reference proteome</keyword>
<sequence length="472" mass="53658">MADSNGPPRPPQEFDEAWAKDLRVQFEQLLRTKRLNELDRSRSRNGSPSPRERASSSDLRGDVGSSSRPMRPTTSSSAATGQTPPSYSSLRRLPKLPSPPNDSQSQKFRNLLLTLSAMPTNYENPGLLDEALLALPLDRIYGEAQEESEVLQAQAESMGDGRKPEWGYQDCVIRALLRWFKRSFFTWVNNPACPVCMSPTVAQGMARPTPDEAACGALRVELYRCSAGDCGAYERFPRYSDVWRLMQTRRGRCGEWANCFSMLCRAVGGRVRWVWNAEDHVWTEVYSEMQKRWVHVDACEESWDNPRLYTDGWGKKISYCIGFSADGVTDVTRRYVRKADHAEHRNRCPEEVLLYILNEIRTLRRANLPKEERFRLEKEDSREDRELRGYVVSSIAQSVRVNVPDMVAEPTMTSNQPPPPPPPPNSTSRSTSDDQKLPAEQPAGRQSGNEEWTRARGEAGPRNNNLPRDPTY</sequence>
<keyword evidence="2" id="KW-0479">Metal-binding</keyword>
<feature type="region of interest" description="Disordered" evidence="6">
    <location>
        <begin position="31"/>
        <end position="105"/>
    </location>
</feature>
<feature type="compositionally biased region" description="Pro residues" evidence="6">
    <location>
        <begin position="416"/>
        <end position="425"/>
    </location>
</feature>
<dbReference type="Pfam" id="PF01841">
    <property type="entry name" value="Transglut_core"/>
    <property type="match status" value="1"/>
</dbReference>
<evidence type="ECO:0000256" key="6">
    <source>
        <dbReference type="SAM" id="MobiDB-lite"/>
    </source>
</evidence>
<dbReference type="RefSeq" id="XP_018128960.1">
    <property type="nucleotide sequence ID" value="XM_018277012.2"/>
</dbReference>
<dbReference type="PANTHER" id="PTHR12143:SF19">
    <property type="entry name" value="PEPTIDE-N(4)-(N-ACETYL-BETA-GLUCOSAMINYL)ASPARAGINE AMIDASE"/>
    <property type="match status" value="1"/>
</dbReference>
<dbReference type="GO" id="GO:0046872">
    <property type="term" value="F:metal ion binding"/>
    <property type="evidence" value="ECO:0007669"/>
    <property type="project" value="UniProtKB-KW"/>
</dbReference>
<protein>
    <recommendedName>
        <fullName evidence="5">Protein PNG1</fullName>
    </recommendedName>
    <alternativeName>
        <fullName evidence="4">Protein png1</fullName>
    </alternativeName>
</protein>
<organism evidence="8 9">
    <name type="scientific">Pseudogymnoascus verrucosus</name>
    <dbReference type="NCBI Taxonomy" id="342668"/>
    <lineage>
        <taxon>Eukaryota</taxon>
        <taxon>Fungi</taxon>
        <taxon>Dikarya</taxon>
        <taxon>Ascomycota</taxon>
        <taxon>Pezizomycotina</taxon>
        <taxon>Leotiomycetes</taxon>
        <taxon>Thelebolales</taxon>
        <taxon>Thelebolaceae</taxon>
        <taxon>Pseudogymnoascus</taxon>
    </lineage>
</organism>
<dbReference type="GeneID" id="28840965"/>
<feature type="region of interest" description="Disordered" evidence="6">
    <location>
        <begin position="409"/>
        <end position="472"/>
    </location>
</feature>
<feature type="domain" description="Transglutaminase-like" evidence="7">
    <location>
        <begin position="245"/>
        <end position="300"/>
    </location>
</feature>
<proteinExistence type="inferred from homology"/>
<dbReference type="InterPro" id="IPR038765">
    <property type="entry name" value="Papain-like_cys_pep_sf"/>
</dbReference>
<reference evidence="8 9" key="1">
    <citation type="submission" date="2016-03" db="EMBL/GenBank/DDBJ databases">
        <title>Comparative genomics of Pseudogymnoascus destructans, the fungus causing white-nose syndrome of bats.</title>
        <authorList>
            <person name="Palmer J.M."/>
            <person name="Drees K.P."/>
            <person name="Foster J.T."/>
            <person name="Lindner D.L."/>
        </authorList>
    </citation>
    <scope>NUCLEOTIDE SEQUENCE [LARGE SCALE GENOMIC DNA]</scope>
    <source>
        <strain evidence="8 9">UAMH 10579</strain>
    </source>
</reference>
<dbReference type="GO" id="GO:0006516">
    <property type="term" value="P:glycoprotein catabolic process"/>
    <property type="evidence" value="ECO:0007669"/>
    <property type="project" value="TreeGrafter"/>
</dbReference>
<evidence type="ECO:0000256" key="3">
    <source>
        <dbReference type="ARBA" id="ARBA00022833"/>
    </source>
</evidence>
<evidence type="ECO:0000256" key="4">
    <source>
        <dbReference type="ARBA" id="ARBA00071430"/>
    </source>
</evidence>
<dbReference type="InterPro" id="IPR002931">
    <property type="entry name" value="Transglutaminase-like"/>
</dbReference>
<keyword evidence="3" id="KW-0862">Zinc</keyword>
<evidence type="ECO:0000259" key="7">
    <source>
        <dbReference type="SMART" id="SM00460"/>
    </source>
</evidence>
<reference evidence="9" key="2">
    <citation type="journal article" date="2018" name="Nat. Commun.">
        <title>Extreme sensitivity to ultraviolet light in the fungal pathogen causing white-nose syndrome of bats.</title>
        <authorList>
            <person name="Palmer J.M."/>
            <person name="Drees K.P."/>
            <person name="Foster J.T."/>
            <person name="Lindner D.L."/>
        </authorList>
    </citation>
    <scope>NUCLEOTIDE SEQUENCE [LARGE SCALE GENOMIC DNA]</scope>
    <source>
        <strain evidence="9">UAMH 10579</strain>
    </source>
</reference>
<feature type="compositionally biased region" description="Low complexity" evidence="6">
    <location>
        <begin position="65"/>
        <end position="77"/>
    </location>
</feature>
<dbReference type="EMBL" id="KV460237">
    <property type="protein sequence ID" value="OBT95227.1"/>
    <property type="molecule type" value="Genomic_DNA"/>
</dbReference>
<evidence type="ECO:0000256" key="5">
    <source>
        <dbReference type="ARBA" id="ARBA00071953"/>
    </source>
</evidence>
<accession>A0A1B8GHA1</accession>
<dbReference type="FunFam" id="2.20.25.10:FF:000011">
    <property type="entry name" value="peptide-N(4)-(N-acetyl-beta- glucosaminyl)asparagine amidase"/>
    <property type="match status" value="1"/>
</dbReference>
<evidence type="ECO:0000313" key="8">
    <source>
        <dbReference type="EMBL" id="OBT95227.1"/>
    </source>
</evidence>
<dbReference type="GO" id="GO:0000224">
    <property type="term" value="F:peptide-N4-(N-acetyl-beta-glucosaminyl)asparagine amidase activity"/>
    <property type="evidence" value="ECO:0007669"/>
    <property type="project" value="TreeGrafter"/>
</dbReference>
<dbReference type="STRING" id="342668.A0A1B8GHA1"/>
<dbReference type="Proteomes" id="UP000091956">
    <property type="component" value="Unassembled WGS sequence"/>
</dbReference>
<evidence type="ECO:0000313" key="9">
    <source>
        <dbReference type="Proteomes" id="UP000091956"/>
    </source>
</evidence>
<dbReference type="Gene3D" id="3.10.620.30">
    <property type="match status" value="1"/>
</dbReference>
<evidence type="ECO:0000256" key="1">
    <source>
        <dbReference type="ARBA" id="ARBA00009390"/>
    </source>
</evidence>
<dbReference type="OrthoDB" id="409136at2759"/>
<dbReference type="PANTHER" id="PTHR12143">
    <property type="entry name" value="PEPTIDE N-GLYCANASE PNGASE -RELATED"/>
    <property type="match status" value="1"/>
</dbReference>
<dbReference type="GO" id="GO:0005829">
    <property type="term" value="C:cytosol"/>
    <property type="evidence" value="ECO:0007669"/>
    <property type="project" value="TreeGrafter"/>
</dbReference>
<comment type="similarity">
    <text evidence="1">Belongs to the transglutaminase-like superfamily. PNGase family.</text>
</comment>
<gene>
    <name evidence="8" type="primary">PNG1</name>
    <name evidence="8" type="ORF">VE01_07579</name>
</gene>
<dbReference type="AlphaFoldDB" id="A0A1B8GHA1"/>
<dbReference type="Gene3D" id="2.20.25.10">
    <property type="match status" value="1"/>
</dbReference>
<dbReference type="GO" id="GO:0005634">
    <property type="term" value="C:nucleus"/>
    <property type="evidence" value="ECO:0007669"/>
    <property type="project" value="TreeGrafter"/>
</dbReference>
<name>A0A1B8GHA1_9PEZI</name>
<dbReference type="GO" id="GO:0036503">
    <property type="term" value="P:ERAD pathway"/>
    <property type="evidence" value="ECO:0007669"/>
    <property type="project" value="UniProtKB-ARBA"/>
</dbReference>
<dbReference type="SMART" id="SM00460">
    <property type="entry name" value="TGc"/>
    <property type="match status" value="1"/>
</dbReference>
<feature type="compositionally biased region" description="Basic and acidic residues" evidence="6">
    <location>
        <begin position="50"/>
        <end position="61"/>
    </location>
</feature>
<dbReference type="FunFam" id="3.10.620.30:FF:000004">
    <property type="entry name" value="Peptidase (PNG1)"/>
    <property type="match status" value="1"/>
</dbReference>
<dbReference type="InterPro" id="IPR050883">
    <property type="entry name" value="PNGase"/>
</dbReference>
<dbReference type="SUPFAM" id="SSF54001">
    <property type="entry name" value="Cysteine proteinases"/>
    <property type="match status" value="1"/>
</dbReference>